<name>A0A411WIG7_9GAMM</name>
<dbReference type="NCBIfam" id="NF033650">
    <property type="entry name" value="ANR_neg_reg"/>
    <property type="match status" value="1"/>
</dbReference>
<evidence type="ECO:0000313" key="1">
    <source>
        <dbReference type="EMBL" id="QBH95970.1"/>
    </source>
</evidence>
<organism evidence="1 2">
    <name type="scientific">Limnobaculum zhutongyuii</name>
    <dbReference type="NCBI Taxonomy" id="2498113"/>
    <lineage>
        <taxon>Bacteria</taxon>
        <taxon>Pseudomonadati</taxon>
        <taxon>Pseudomonadota</taxon>
        <taxon>Gammaproteobacteria</taxon>
        <taxon>Enterobacterales</taxon>
        <taxon>Budviciaceae</taxon>
        <taxon>Limnobaculum</taxon>
    </lineage>
</organism>
<gene>
    <name evidence="1" type="ORF">EKN56_05870</name>
</gene>
<protein>
    <submittedName>
        <fullName evidence="1">ANR family transcriptional regulator</fullName>
    </submittedName>
</protein>
<dbReference type="RefSeq" id="WP_130590950.1">
    <property type="nucleotide sequence ID" value="NZ_CP034752.1"/>
</dbReference>
<evidence type="ECO:0000313" key="2">
    <source>
        <dbReference type="Proteomes" id="UP000293154"/>
    </source>
</evidence>
<sequence length="159" mass="17961">MVENLSKTESLRQSLRIFGESTGYELFQYTGIPVDCVASLLQYDVAQGLIVKGWKGKRRSYQLALGSPKKVKKYHRDPASYRNAVPVLVESIERRFIYIAVQATELEKNDDFFEAIKLWMKAAGLAALDINADYCRRRANYCQAAVDRGWSNLNNGGTA</sequence>
<proteinExistence type="predicted"/>
<keyword evidence="2" id="KW-1185">Reference proteome</keyword>
<dbReference type="OrthoDB" id="5688700at2"/>
<dbReference type="EMBL" id="CP034752">
    <property type="protein sequence ID" value="QBH95970.1"/>
    <property type="molecule type" value="Genomic_DNA"/>
</dbReference>
<dbReference type="InterPro" id="IPR047666">
    <property type="entry name" value="ANR_neg_reg"/>
</dbReference>
<dbReference type="Proteomes" id="UP000293154">
    <property type="component" value="Chromosome"/>
</dbReference>
<dbReference type="KEGG" id="prag:EKN56_05870"/>
<dbReference type="AlphaFoldDB" id="A0A411WIG7"/>
<reference evidence="1 2" key="1">
    <citation type="submission" date="2019-03" db="EMBL/GenBank/DDBJ databases">
        <title>Pragia sp. nov. isolated from the gut tract of Carduelis flavirostris.</title>
        <authorList>
            <person name="Ge Y."/>
        </authorList>
    </citation>
    <scope>NUCLEOTIDE SEQUENCE [LARGE SCALE GENOMIC DNA]</scope>
    <source>
        <strain evidence="1 2">CF-458</strain>
    </source>
</reference>
<accession>A0A411WIG7</accession>